<dbReference type="Gene3D" id="1.20.1250.20">
    <property type="entry name" value="MFS general substrate transporter like domains"/>
    <property type="match status" value="1"/>
</dbReference>
<comment type="subcellular location">
    <subcellularLocation>
        <location evidence="1">Membrane</location>
        <topology evidence="1">Multi-pass membrane protein</topology>
    </subcellularLocation>
</comment>
<dbReference type="AlphaFoldDB" id="A0AAV5A1U1"/>
<organism evidence="7 8">
    <name type="scientific">Clathrus columnatus</name>
    <dbReference type="NCBI Taxonomy" id="1419009"/>
    <lineage>
        <taxon>Eukaryota</taxon>
        <taxon>Fungi</taxon>
        <taxon>Dikarya</taxon>
        <taxon>Basidiomycota</taxon>
        <taxon>Agaricomycotina</taxon>
        <taxon>Agaricomycetes</taxon>
        <taxon>Phallomycetidae</taxon>
        <taxon>Phallales</taxon>
        <taxon>Clathraceae</taxon>
        <taxon>Clathrus</taxon>
    </lineage>
</organism>
<evidence type="ECO:0000256" key="5">
    <source>
        <dbReference type="SAM" id="MobiDB-lite"/>
    </source>
</evidence>
<feature type="transmembrane region" description="Helical" evidence="6">
    <location>
        <begin position="228"/>
        <end position="251"/>
    </location>
</feature>
<evidence type="ECO:0000256" key="2">
    <source>
        <dbReference type="ARBA" id="ARBA00022692"/>
    </source>
</evidence>
<feature type="transmembrane region" description="Helical" evidence="6">
    <location>
        <begin position="159"/>
        <end position="178"/>
    </location>
</feature>
<feature type="transmembrane region" description="Helical" evidence="6">
    <location>
        <begin position="512"/>
        <end position="530"/>
    </location>
</feature>
<sequence length="655" mass="71911">MSEREPLLQPEQRRSPTKKPWYRPRPLWLVSCAIISSLCRGMTTASRTEVLVQIACQNYWRNQPHHTEFPILSNSLSSYIANTFQPIYPPFDPTSSPINSSPVHVSDNDEHVQDCATNTAVQANAAKLQTIITTTMGLLSALSTGWWGQFGDYHGRTKVLAAAQFGIMFTDSMFLIASNPPDKLKQHGQVLLLISPIVEGMLGGLSTVASATNAYISDCTSHGSRAQIFSRFTGAGYVGFALGPEIAALILRRTERTTPVFLTSVVLASLNWIFILFIMPESLTLEVREKNQKLAVQQQTSDHSNVPKKTGLRRTIKRTLRKFLEPLTMFAPVQRQQGRGLDWSLTLLAVSTFSFQLSIGVIQLKYLYAKHIFSWSAETLSYYITAAGTIRALHLLLILPTVIKLTKPAPKPWPTAAAVLNEDPELNTGATMVSTSNVPSGPEPGITPMTSSSNVAKKKPPPNPLAILSEIKFDLWVARISLFLDFLSHSLVAIAPSASVQLFAGFSLVNSMGTGLVPALHSIAMCTLYLRERNVSVDIDRPEGESRKGGKDVGKLFGSLAVLQAVGMSILGPMLFGSVYSITVATFPKAIFVLAASLIVMAIAMLCLIRPPRVDFPIQIRVETHVRTSVERLRGRPRSQKDIAEELRLGEALNY</sequence>
<keyword evidence="3 6" id="KW-1133">Transmembrane helix</keyword>
<evidence type="ECO:0000313" key="8">
    <source>
        <dbReference type="Proteomes" id="UP001050691"/>
    </source>
</evidence>
<feature type="transmembrane region" description="Helical" evidence="6">
    <location>
        <begin position="257"/>
        <end position="278"/>
    </location>
</feature>
<feature type="transmembrane region" description="Helical" evidence="6">
    <location>
        <begin position="556"/>
        <end position="578"/>
    </location>
</feature>
<evidence type="ECO:0000313" key="7">
    <source>
        <dbReference type="EMBL" id="GJJ08626.1"/>
    </source>
</evidence>
<dbReference type="PANTHER" id="PTHR23507">
    <property type="entry name" value="ZGC:174356"/>
    <property type="match status" value="1"/>
</dbReference>
<feature type="region of interest" description="Disordered" evidence="5">
    <location>
        <begin position="435"/>
        <end position="458"/>
    </location>
</feature>
<dbReference type="GO" id="GO:0022857">
    <property type="term" value="F:transmembrane transporter activity"/>
    <property type="evidence" value="ECO:0007669"/>
    <property type="project" value="InterPro"/>
</dbReference>
<dbReference type="SUPFAM" id="SSF103473">
    <property type="entry name" value="MFS general substrate transporter"/>
    <property type="match status" value="1"/>
</dbReference>
<feature type="transmembrane region" description="Helical" evidence="6">
    <location>
        <begin position="345"/>
        <end position="368"/>
    </location>
</feature>
<evidence type="ECO:0000256" key="3">
    <source>
        <dbReference type="ARBA" id="ARBA00022989"/>
    </source>
</evidence>
<evidence type="ECO:0000256" key="4">
    <source>
        <dbReference type="ARBA" id="ARBA00023136"/>
    </source>
</evidence>
<dbReference type="InterPro" id="IPR036259">
    <property type="entry name" value="MFS_trans_sf"/>
</dbReference>
<proteinExistence type="predicted"/>
<dbReference type="GO" id="GO:0016020">
    <property type="term" value="C:membrane"/>
    <property type="evidence" value="ECO:0007669"/>
    <property type="project" value="UniProtKB-SubCell"/>
</dbReference>
<comment type="caution">
    <text evidence="7">The sequence shown here is derived from an EMBL/GenBank/DDBJ whole genome shotgun (WGS) entry which is preliminary data.</text>
</comment>
<dbReference type="Pfam" id="PF07690">
    <property type="entry name" value="MFS_1"/>
    <property type="match status" value="1"/>
</dbReference>
<dbReference type="Proteomes" id="UP001050691">
    <property type="component" value="Unassembled WGS sequence"/>
</dbReference>
<evidence type="ECO:0000256" key="1">
    <source>
        <dbReference type="ARBA" id="ARBA00004141"/>
    </source>
</evidence>
<name>A0AAV5A1U1_9AGAM</name>
<dbReference type="InterPro" id="IPR011701">
    <property type="entry name" value="MFS"/>
</dbReference>
<evidence type="ECO:0008006" key="9">
    <source>
        <dbReference type="Google" id="ProtNLM"/>
    </source>
</evidence>
<feature type="transmembrane region" description="Helical" evidence="6">
    <location>
        <begin position="590"/>
        <end position="609"/>
    </location>
</feature>
<accession>A0AAV5A1U1</accession>
<protein>
    <recommendedName>
        <fullName evidence="9">MFS general substrate transporter</fullName>
    </recommendedName>
</protein>
<dbReference type="EMBL" id="BPWL01000003">
    <property type="protein sequence ID" value="GJJ08626.1"/>
    <property type="molecule type" value="Genomic_DNA"/>
</dbReference>
<keyword evidence="2 6" id="KW-0812">Transmembrane</keyword>
<keyword evidence="4 6" id="KW-0472">Membrane</keyword>
<reference evidence="7" key="1">
    <citation type="submission" date="2021-10" db="EMBL/GenBank/DDBJ databases">
        <title>De novo Genome Assembly of Clathrus columnatus (Basidiomycota, Fungi) Using Illumina and Nanopore Sequence Data.</title>
        <authorList>
            <person name="Ogiso-Tanaka E."/>
            <person name="Itagaki H."/>
            <person name="Hosoya T."/>
            <person name="Hosaka K."/>
        </authorList>
    </citation>
    <scope>NUCLEOTIDE SEQUENCE</scope>
    <source>
        <strain evidence="7">MO-923</strain>
    </source>
</reference>
<feature type="transmembrane region" description="Helical" evidence="6">
    <location>
        <begin position="190"/>
        <end position="216"/>
    </location>
</feature>
<dbReference type="PANTHER" id="PTHR23507:SF1">
    <property type="entry name" value="FI18259P1-RELATED"/>
    <property type="match status" value="1"/>
</dbReference>
<keyword evidence="8" id="KW-1185">Reference proteome</keyword>
<gene>
    <name evidence="7" type="ORF">Clacol_002845</name>
</gene>
<evidence type="ECO:0000256" key="6">
    <source>
        <dbReference type="SAM" id="Phobius"/>
    </source>
</evidence>
<feature type="transmembrane region" description="Helical" evidence="6">
    <location>
        <begin position="380"/>
        <end position="403"/>
    </location>
</feature>